<dbReference type="InterPro" id="IPR036866">
    <property type="entry name" value="RibonucZ/Hydroxyglut_hydro"/>
</dbReference>
<evidence type="ECO:0000313" key="2">
    <source>
        <dbReference type="Proteomes" id="UP000075714"/>
    </source>
</evidence>
<dbReference type="EMBL" id="LSYV01000026">
    <property type="protein sequence ID" value="KXZ48754.1"/>
    <property type="molecule type" value="Genomic_DNA"/>
</dbReference>
<dbReference type="OrthoDB" id="262529at2759"/>
<dbReference type="GO" id="GO:0006303">
    <property type="term" value="P:double-strand break repair via nonhomologous end joining"/>
    <property type="evidence" value="ECO:0007669"/>
    <property type="project" value="TreeGrafter"/>
</dbReference>
<dbReference type="PANTHER" id="PTHR23240:SF6">
    <property type="entry name" value="DNA CROSS-LINK REPAIR 1A PROTEIN"/>
    <property type="match status" value="1"/>
</dbReference>
<sequence length="285" mass="29539">MATIPSYKVIPGTDHYSGLSETWSAGPVYCSEVTARLVVHLTGVDQRLVRPLPVGQPMQVIPTVRVGGDDGDRNRAAMLRHFSGLLDGTAGKARFLAAMISRAGSSGGGGSSSSGGGGAVGLAPAREAAAAAAASAAGAAASAGSLPPPLPSKSELDCAAGCVVAAYHLCPCFELLVPALLEAGPQELEHSLAPPYLPTQADKNACPTLGFVLHVTLLSRLGPYDVLIRPYRLDSPPAHWQRLPSWAVVLSRSLPQICLAMSCGTLIPIPKGPWPLVQHMWCMAQ</sequence>
<dbReference type="AlphaFoldDB" id="A0A150GG14"/>
<dbReference type="Gene3D" id="3.60.15.10">
    <property type="entry name" value="Ribonuclease Z/Hydroxyacylglutathione hydrolase-like"/>
    <property type="match status" value="1"/>
</dbReference>
<organism evidence="1 2">
    <name type="scientific">Gonium pectorale</name>
    <name type="common">Green alga</name>
    <dbReference type="NCBI Taxonomy" id="33097"/>
    <lineage>
        <taxon>Eukaryota</taxon>
        <taxon>Viridiplantae</taxon>
        <taxon>Chlorophyta</taxon>
        <taxon>core chlorophytes</taxon>
        <taxon>Chlorophyceae</taxon>
        <taxon>CS clade</taxon>
        <taxon>Chlamydomonadales</taxon>
        <taxon>Volvocaceae</taxon>
        <taxon>Gonium</taxon>
    </lineage>
</organism>
<protein>
    <submittedName>
        <fullName evidence="1">Uncharacterized protein</fullName>
    </submittedName>
</protein>
<dbReference type="GO" id="GO:0003684">
    <property type="term" value="F:damaged DNA binding"/>
    <property type="evidence" value="ECO:0007669"/>
    <property type="project" value="TreeGrafter"/>
</dbReference>
<accession>A0A150GG14</accession>
<comment type="caution">
    <text evidence="1">The sequence shown here is derived from an EMBL/GenBank/DDBJ whole genome shotgun (WGS) entry which is preliminary data.</text>
</comment>
<dbReference type="GO" id="GO:0035312">
    <property type="term" value="F:5'-3' DNA exonuclease activity"/>
    <property type="evidence" value="ECO:0007669"/>
    <property type="project" value="TreeGrafter"/>
</dbReference>
<dbReference type="Proteomes" id="UP000075714">
    <property type="component" value="Unassembled WGS sequence"/>
</dbReference>
<keyword evidence="2" id="KW-1185">Reference proteome</keyword>
<gene>
    <name evidence="1" type="ORF">GPECTOR_25g338</name>
</gene>
<dbReference type="PANTHER" id="PTHR23240">
    <property type="entry name" value="DNA CROSS-LINK REPAIR PROTEIN PSO2/SNM1-RELATED"/>
    <property type="match status" value="1"/>
</dbReference>
<dbReference type="GO" id="GO:0036297">
    <property type="term" value="P:interstrand cross-link repair"/>
    <property type="evidence" value="ECO:0007669"/>
    <property type="project" value="TreeGrafter"/>
</dbReference>
<reference evidence="2" key="1">
    <citation type="journal article" date="2016" name="Nat. Commun.">
        <title>The Gonium pectorale genome demonstrates co-option of cell cycle regulation during the evolution of multicellularity.</title>
        <authorList>
            <person name="Hanschen E.R."/>
            <person name="Marriage T.N."/>
            <person name="Ferris P.J."/>
            <person name="Hamaji T."/>
            <person name="Toyoda A."/>
            <person name="Fujiyama A."/>
            <person name="Neme R."/>
            <person name="Noguchi H."/>
            <person name="Minakuchi Y."/>
            <person name="Suzuki M."/>
            <person name="Kawai-Toyooka H."/>
            <person name="Smith D.R."/>
            <person name="Sparks H."/>
            <person name="Anderson J."/>
            <person name="Bakaric R."/>
            <person name="Luria V."/>
            <person name="Karger A."/>
            <person name="Kirschner M.W."/>
            <person name="Durand P.M."/>
            <person name="Michod R.E."/>
            <person name="Nozaki H."/>
            <person name="Olson B.J."/>
        </authorList>
    </citation>
    <scope>NUCLEOTIDE SEQUENCE [LARGE SCALE GENOMIC DNA]</scope>
    <source>
        <strain evidence="2">NIES-2863</strain>
    </source>
</reference>
<dbReference type="STRING" id="33097.A0A150GG14"/>
<evidence type="ECO:0000313" key="1">
    <source>
        <dbReference type="EMBL" id="KXZ48754.1"/>
    </source>
</evidence>
<proteinExistence type="predicted"/>
<name>A0A150GG14_GONPE</name>